<keyword evidence="2" id="KW-0378">Hydrolase</keyword>
<name>C9LP92_9FIRM</name>
<accession>C9LP92</accession>
<dbReference type="STRING" id="592028.GCWU000321_01371"/>
<gene>
    <name evidence="2" type="ORF">GCWU000321_01371</name>
</gene>
<dbReference type="CDD" id="cd00085">
    <property type="entry name" value="HNHc"/>
    <property type="match status" value="1"/>
</dbReference>
<evidence type="ECO:0000313" key="2">
    <source>
        <dbReference type="EMBL" id="EEW97378.1"/>
    </source>
</evidence>
<dbReference type="InterPro" id="IPR002711">
    <property type="entry name" value="HNH"/>
</dbReference>
<proteinExistence type="predicted"/>
<evidence type="ECO:0000313" key="3">
    <source>
        <dbReference type="Proteomes" id="UP000004736"/>
    </source>
</evidence>
<dbReference type="InterPro" id="IPR003615">
    <property type="entry name" value="HNH_nuc"/>
</dbReference>
<comment type="caution">
    <text evidence="2">The sequence shown here is derived from an EMBL/GenBank/DDBJ whole genome shotgun (WGS) entry which is preliminary data.</text>
</comment>
<dbReference type="EMBL" id="ACIM02000001">
    <property type="protein sequence ID" value="EEW97378.1"/>
    <property type="molecule type" value="Genomic_DNA"/>
</dbReference>
<dbReference type="eggNOG" id="COG1403">
    <property type="taxonomic scope" value="Bacteria"/>
</dbReference>
<dbReference type="Gene3D" id="1.10.30.50">
    <property type="match status" value="1"/>
</dbReference>
<feature type="domain" description="HNH" evidence="1">
    <location>
        <begin position="83"/>
        <end position="130"/>
    </location>
</feature>
<evidence type="ECO:0000259" key="1">
    <source>
        <dbReference type="Pfam" id="PF01844"/>
    </source>
</evidence>
<organism evidence="2 3">
    <name type="scientific">Dialister invisus DSM 15470</name>
    <dbReference type="NCBI Taxonomy" id="592028"/>
    <lineage>
        <taxon>Bacteria</taxon>
        <taxon>Bacillati</taxon>
        <taxon>Bacillota</taxon>
        <taxon>Negativicutes</taxon>
        <taxon>Veillonellales</taxon>
        <taxon>Veillonellaceae</taxon>
        <taxon>Dialister</taxon>
    </lineage>
</organism>
<dbReference type="AlphaFoldDB" id="C9LP92"/>
<dbReference type="GO" id="GO:0003676">
    <property type="term" value="F:nucleic acid binding"/>
    <property type="evidence" value="ECO:0007669"/>
    <property type="project" value="InterPro"/>
</dbReference>
<sequence>MGGFCISGGVQLPDGGNMRRALRECGHPGCRALTRENYCDKHKQLHIRNPKEFERESPTKRGYNYKWTKARKAFLAQHSFCECPACKESGHPLPANVVDHIVPHRGNQDLFWDESNWQAMNKRCHDKKTAKENGGFGNKIKA</sequence>
<dbReference type="GO" id="GO:0004519">
    <property type="term" value="F:endonuclease activity"/>
    <property type="evidence" value="ECO:0007669"/>
    <property type="project" value="UniProtKB-KW"/>
</dbReference>
<keyword evidence="2" id="KW-0255">Endonuclease</keyword>
<dbReference type="Proteomes" id="UP000004736">
    <property type="component" value="Unassembled WGS sequence"/>
</dbReference>
<dbReference type="GO" id="GO:0008270">
    <property type="term" value="F:zinc ion binding"/>
    <property type="evidence" value="ECO:0007669"/>
    <property type="project" value="InterPro"/>
</dbReference>
<dbReference type="HOGENOM" id="CLU_108879_4_2_9"/>
<keyword evidence="2" id="KW-0540">Nuclease</keyword>
<dbReference type="Pfam" id="PF01844">
    <property type="entry name" value="HNH"/>
    <property type="match status" value="1"/>
</dbReference>
<reference evidence="2" key="1">
    <citation type="submission" date="2009-09" db="EMBL/GenBank/DDBJ databases">
        <authorList>
            <person name="Weinstock G."/>
            <person name="Sodergren E."/>
            <person name="Clifton S."/>
            <person name="Fulton L."/>
            <person name="Fulton B."/>
            <person name="Courtney L."/>
            <person name="Fronick C."/>
            <person name="Harrison M."/>
            <person name="Strong C."/>
            <person name="Farmer C."/>
            <person name="Delahaunty K."/>
            <person name="Markovic C."/>
            <person name="Hall O."/>
            <person name="Minx P."/>
            <person name="Tomlinson C."/>
            <person name="Mitreva M."/>
            <person name="Nelson J."/>
            <person name="Hou S."/>
            <person name="Wollam A."/>
            <person name="Pepin K.H."/>
            <person name="Johnson M."/>
            <person name="Bhonagiri V."/>
            <person name="Nash W.E."/>
            <person name="Warren W."/>
            <person name="Chinwalla A."/>
            <person name="Mardis E.R."/>
            <person name="Wilson R.K."/>
        </authorList>
    </citation>
    <scope>NUCLEOTIDE SEQUENCE [LARGE SCALE GENOMIC DNA]</scope>
    <source>
        <strain evidence="2">DSM 15470</strain>
    </source>
</reference>
<keyword evidence="3" id="KW-1185">Reference proteome</keyword>
<protein>
    <submittedName>
        <fullName evidence="2">HNH endonuclease domain protein</fullName>
    </submittedName>
</protein>